<dbReference type="Gene3D" id="1.10.3210.10">
    <property type="entry name" value="Hypothetical protein af1432"/>
    <property type="match status" value="1"/>
</dbReference>
<dbReference type="KEGG" id="lmu:LBLM1_09450"/>
<evidence type="ECO:0000313" key="4">
    <source>
        <dbReference type="Proteomes" id="UP000003645"/>
    </source>
</evidence>
<reference evidence="3 4" key="1">
    <citation type="journal article" date="2012" name="J. Bacteriol.">
        <title>Genome sequence of Lactobacillus mucosae LM1, isolated from piglet feces.</title>
        <authorList>
            <person name="Lee J.H."/>
            <person name="Valeriano V.D."/>
            <person name="Shin Y.R."/>
            <person name="Chae J.P."/>
            <person name="Kim G.B."/>
            <person name="Ham J.S."/>
            <person name="Chun J."/>
            <person name="Kang D.K."/>
        </authorList>
    </citation>
    <scope>NUCLEOTIDE SEQUENCE [LARGE SCALE GENOMIC DNA]</scope>
    <source>
        <strain evidence="3 4">LM1</strain>
    </source>
</reference>
<comment type="similarity">
    <text evidence="1">Belongs to the GppA/Ppx family.</text>
</comment>
<dbReference type="Gene3D" id="3.30.420.40">
    <property type="match status" value="1"/>
</dbReference>
<dbReference type="SUPFAM" id="SSF109604">
    <property type="entry name" value="HD-domain/PDEase-like"/>
    <property type="match status" value="1"/>
</dbReference>
<dbReference type="PANTHER" id="PTHR30005">
    <property type="entry name" value="EXOPOLYPHOSPHATASE"/>
    <property type="match status" value="1"/>
</dbReference>
<dbReference type="Proteomes" id="UP000003645">
    <property type="component" value="Chromosome"/>
</dbReference>
<dbReference type="InterPro" id="IPR048950">
    <property type="entry name" value="Ppx_GppA_C"/>
</dbReference>
<protein>
    <submittedName>
        <fullName evidence="3">Exopolyphosphatase</fullName>
    </submittedName>
</protein>
<evidence type="ECO:0000313" key="3">
    <source>
        <dbReference type="EMBL" id="AJT51164.1"/>
    </source>
</evidence>
<evidence type="ECO:0000259" key="2">
    <source>
        <dbReference type="Pfam" id="PF21447"/>
    </source>
</evidence>
<proteinExistence type="inferred from homology"/>
<dbReference type="Pfam" id="PF21447">
    <property type="entry name" value="Ppx-GppA_III"/>
    <property type="match status" value="1"/>
</dbReference>
<dbReference type="EMBL" id="CP011013">
    <property type="protein sequence ID" value="AJT51164.1"/>
    <property type="molecule type" value="Genomic_DNA"/>
</dbReference>
<organism evidence="3 4">
    <name type="scientific">Limosilactobacillus mucosae LM1</name>
    <dbReference type="NCBI Taxonomy" id="1130798"/>
    <lineage>
        <taxon>Bacteria</taxon>
        <taxon>Bacillati</taxon>
        <taxon>Bacillota</taxon>
        <taxon>Bacilli</taxon>
        <taxon>Lactobacillales</taxon>
        <taxon>Lactobacillaceae</taxon>
        <taxon>Limosilactobacillus</taxon>
    </lineage>
</organism>
<dbReference type="Gene3D" id="3.30.420.150">
    <property type="entry name" value="Exopolyphosphatase. Domain 2"/>
    <property type="match status" value="1"/>
</dbReference>
<dbReference type="RefSeq" id="WP_039945973.1">
    <property type="nucleotide sequence ID" value="NZ_CP011013.1"/>
</dbReference>
<feature type="domain" description="Ppx/GppA phosphatase C-terminal" evidence="2">
    <location>
        <begin position="310"/>
        <end position="458"/>
    </location>
</feature>
<dbReference type="PANTHER" id="PTHR30005:SF0">
    <property type="entry name" value="RETROGRADE REGULATION PROTEIN 2"/>
    <property type="match status" value="1"/>
</dbReference>
<name>A0A0D4CM78_LIMMU</name>
<accession>A0A0D4CM78</accession>
<dbReference type="STRING" id="1130798.LBLM1_09450"/>
<dbReference type="AlphaFoldDB" id="A0A0D4CM78"/>
<dbReference type="InterPro" id="IPR050273">
    <property type="entry name" value="GppA/Ppx_hydrolase"/>
</dbReference>
<keyword evidence="4" id="KW-1185">Reference proteome</keyword>
<sequence length="499" mass="57127">MKNSLFGIIFLEPDRLTLRIVELPTLKIITEVQSGALIVGSHNVANYAQNMQAIVDNLQGFQRILREYQVEKFAFYGSLEDLNMVEARYIADQLKVRTDLNIEWLSNNQLMASALAAVMAQMPRFNELSKKALYILTIGLNTTRLSYFRHGKFQTSWDIDLGEARVNHLAQTLRQTTTTPSEIILDYISSKLEYLVPELRHVKNSNLLIHNVGTMAQSYVKPDEMLGKVPREDFEKRYQRIVSSSNQFIINHYNVDEQSVNWVLPNYLVISRTIHLLDAQRIYATSLRILDGLTIMQLGDRSLVANMIRTSAANMAQRYGADTAHSTFVTRVALQLFDALQPIHRLDRHDRLLLEIACKIEDIGNFINPQGHYRHSQYILEANPLIGLSADDNRTIAEVARYHSSESPDVAQAHYRHMDDDIQMPVAKLAAILRVADSLDDSRLQKISRVELRLQDERLLITAHANDDLVLEKWAFQRKNQLFTDVYGLKPELIAKEGE</sequence>
<gene>
    <name evidence="3" type="ORF">LBLM1_09450</name>
</gene>
<dbReference type="GO" id="GO:0016462">
    <property type="term" value="F:pyrophosphatase activity"/>
    <property type="evidence" value="ECO:0007669"/>
    <property type="project" value="TreeGrafter"/>
</dbReference>
<dbReference type="OrthoDB" id="9814545at2"/>
<evidence type="ECO:0000256" key="1">
    <source>
        <dbReference type="ARBA" id="ARBA00007125"/>
    </source>
</evidence>
<dbReference type="HOGENOM" id="CLU_025908_4_1_9"/>